<keyword evidence="2" id="KW-1185">Reference proteome</keyword>
<organism evidence="1 2">
    <name type="scientific">Cercospora beticola</name>
    <name type="common">Sugarbeet leaf spot fungus</name>
    <dbReference type="NCBI Taxonomy" id="122368"/>
    <lineage>
        <taxon>Eukaryota</taxon>
        <taxon>Fungi</taxon>
        <taxon>Dikarya</taxon>
        <taxon>Ascomycota</taxon>
        <taxon>Pezizomycotina</taxon>
        <taxon>Dothideomycetes</taxon>
        <taxon>Dothideomycetidae</taxon>
        <taxon>Mycosphaerellales</taxon>
        <taxon>Mycosphaerellaceae</taxon>
        <taxon>Cercospora</taxon>
    </lineage>
</organism>
<reference evidence="1 2" key="1">
    <citation type="submission" date="2023-09" db="EMBL/GenBank/DDBJ databases">
        <title>Complete-Gapless Cercospora beticola genome.</title>
        <authorList>
            <person name="Wyatt N.A."/>
            <person name="Spanner R.E."/>
            <person name="Bolton M.D."/>
        </authorList>
    </citation>
    <scope>NUCLEOTIDE SEQUENCE [LARGE SCALE GENOMIC DNA]</scope>
    <source>
        <strain evidence="1">Cb09-40</strain>
    </source>
</reference>
<evidence type="ECO:0000313" key="1">
    <source>
        <dbReference type="EMBL" id="WPB06503.1"/>
    </source>
</evidence>
<dbReference type="Proteomes" id="UP001302367">
    <property type="component" value="Chromosome 7"/>
</dbReference>
<dbReference type="GeneID" id="90644719"/>
<dbReference type="EMBL" id="CP134190">
    <property type="protein sequence ID" value="WPB06503.1"/>
    <property type="molecule type" value="Genomic_DNA"/>
</dbReference>
<evidence type="ECO:0000313" key="2">
    <source>
        <dbReference type="Proteomes" id="UP001302367"/>
    </source>
</evidence>
<name>A0ABZ0P3R2_CERBT</name>
<sequence>MLDLLDQVMRDSCIVTNHTILGDDASLETFYKKRTELTLPAGLLSTSGVRSTIPSHETHSVSQTALAYARTNYATSPFASLPRGPSSMEPVPLRGRPMVKMLQLHHLRAEKDRMKGSKPITTLAHPIILL</sequence>
<protein>
    <submittedName>
        <fullName evidence="1">Uncharacterized protein</fullName>
    </submittedName>
</protein>
<dbReference type="RefSeq" id="XP_065459447.1">
    <property type="nucleotide sequence ID" value="XM_065603375.1"/>
</dbReference>
<proteinExistence type="predicted"/>
<gene>
    <name evidence="1" type="ORF">RHO25_011160</name>
</gene>
<accession>A0ABZ0P3R2</accession>